<accession>A0A6A6RLR2</accession>
<dbReference type="GO" id="GO:0006351">
    <property type="term" value="P:DNA-templated transcription"/>
    <property type="evidence" value="ECO:0007669"/>
    <property type="project" value="InterPro"/>
</dbReference>
<organism evidence="4 5">
    <name type="scientific">Massarina eburnea CBS 473.64</name>
    <dbReference type="NCBI Taxonomy" id="1395130"/>
    <lineage>
        <taxon>Eukaryota</taxon>
        <taxon>Fungi</taxon>
        <taxon>Dikarya</taxon>
        <taxon>Ascomycota</taxon>
        <taxon>Pezizomycotina</taxon>
        <taxon>Dothideomycetes</taxon>
        <taxon>Pleosporomycetidae</taxon>
        <taxon>Pleosporales</taxon>
        <taxon>Massarineae</taxon>
        <taxon>Massarinaceae</taxon>
        <taxon>Massarina</taxon>
    </lineage>
</organism>
<evidence type="ECO:0000259" key="3">
    <source>
        <dbReference type="SMART" id="SM00906"/>
    </source>
</evidence>
<dbReference type="GO" id="GO:0003677">
    <property type="term" value="F:DNA binding"/>
    <property type="evidence" value="ECO:0007669"/>
    <property type="project" value="InterPro"/>
</dbReference>
<name>A0A6A6RLR2_9PLEO</name>
<proteinExistence type="predicted"/>
<dbReference type="PANTHER" id="PTHR31668:SF10">
    <property type="entry name" value="ZN(II)2CYS6 TRANSCRIPTION FACTOR (EUROFUNG)"/>
    <property type="match status" value="1"/>
</dbReference>
<sequence length="537" mass="60762">MMNPPMAEDIAVLEQYLTSRTPEGRSAAKLYSTISNTPGNAIVYLTVPKRRKELRTAVDPGRTQREIIEQVLSPFTAEVRKLYFDHLHPCFPILDEKTFSDLWHKNNARISSALICDLYASAIIFWKKSEMLRNHAPPDSQFIWNQAVSALQDDFPEPTISTVHAALLDMVGRPVLQVAGNIVNAGRVVTLAHSLGLHRDPTLWRATDHEKNVRIRLWWGVLIHDHWSSIGHGIPSTINRRCYDVPIPSLESLLTSNASKEIQQATSSFLHLCKLSQILGDILPLVYSLQLDVDEIWRNLRKIECALDDWVEELPPYLRLRQGVSSGVDGSSNLWFSYLSMKVLLCRLAFKAALKDTKQSSSESRQYRLAMLRESASEVTGFVTFLMDTQLQEFWMPYTSYLLVSAATVLLRCTVECGDLATKKSCVTKLVYFRDRLRRAQVEVEWDLADFCLERCHDPIQKIADALRIPSPNPQSHNAPNPKDDGLNTHDSFASEGLDLAADVPSAIPNVFLPTDSLDFPWETLWDSLNGPWPIQI</sequence>
<dbReference type="GO" id="GO:0005634">
    <property type="term" value="C:nucleus"/>
    <property type="evidence" value="ECO:0007669"/>
    <property type="project" value="TreeGrafter"/>
</dbReference>
<dbReference type="Pfam" id="PF04082">
    <property type="entry name" value="Fungal_trans"/>
    <property type="match status" value="1"/>
</dbReference>
<dbReference type="EMBL" id="MU006801">
    <property type="protein sequence ID" value="KAF2636057.1"/>
    <property type="molecule type" value="Genomic_DNA"/>
</dbReference>
<evidence type="ECO:0000313" key="4">
    <source>
        <dbReference type="EMBL" id="KAF2636057.1"/>
    </source>
</evidence>
<protein>
    <recommendedName>
        <fullName evidence="3">Xylanolytic transcriptional activator regulatory domain-containing protein</fullName>
    </recommendedName>
</protein>
<dbReference type="CDD" id="cd12148">
    <property type="entry name" value="fungal_TF_MHR"/>
    <property type="match status" value="1"/>
</dbReference>
<gene>
    <name evidence="4" type="ORF">P280DRAFT_493383</name>
</gene>
<dbReference type="OrthoDB" id="3034343at2759"/>
<reference evidence="4" key="1">
    <citation type="journal article" date="2020" name="Stud. Mycol.">
        <title>101 Dothideomycetes genomes: a test case for predicting lifestyles and emergence of pathogens.</title>
        <authorList>
            <person name="Haridas S."/>
            <person name="Albert R."/>
            <person name="Binder M."/>
            <person name="Bloem J."/>
            <person name="Labutti K."/>
            <person name="Salamov A."/>
            <person name="Andreopoulos B."/>
            <person name="Baker S."/>
            <person name="Barry K."/>
            <person name="Bills G."/>
            <person name="Bluhm B."/>
            <person name="Cannon C."/>
            <person name="Castanera R."/>
            <person name="Culley D."/>
            <person name="Daum C."/>
            <person name="Ezra D."/>
            <person name="Gonzalez J."/>
            <person name="Henrissat B."/>
            <person name="Kuo A."/>
            <person name="Liang C."/>
            <person name="Lipzen A."/>
            <person name="Lutzoni F."/>
            <person name="Magnuson J."/>
            <person name="Mondo S."/>
            <person name="Nolan M."/>
            <person name="Ohm R."/>
            <person name="Pangilinan J."/>
            <person name="Park H.-J."/>
            <person name="Ramirez L."/>
            <person name="Alfaro M."/>
            <person name="Sun H."/>
            <person name="Tritt A."/>
            <person name="Yoshinaga Y."/>
            <person name="Zwiers L.-H."/>
            <person name="Turgeon B."/>
            <person name="Goodwin S."/>
            <person name="Spatafora J."/>
            <person name="Crous P."/>
            <person name="Grigoriev I."/>
        </authorList>
    </citation>
    <scope>NUCLEOTIDE SEQUENCE</scope>
    <source>
        <strain evidence="4">CBS 473.64</strain>
    </source>
</reference>
<dbReference type="PANTHER" id="PTHR31668">
    <property type="entry name" value="GLUCOSE TRANSPORT TRANSCRIPTION REGULATOR RGT1-RELATED-RELATED"/>
    <property type="match status" value="1"/>
</dbReference>
<feature type="region of interest" description="Disordered" evidence="2">
    <location>
        <begin position="469"/>
        <end position="490"/>
    </location>
</feature>
<dbReference type="InterPro" id="IPR050797">
    <property type="entry name" value="Carb_Metab_Trans_Reg"/>
</dbReference>
<dbReference type="SMART" id="SM00906">
    <property type="entry name" value="Fungal_trans"/>
    <property type="match status" value="1"/>
</dbReference>
<dbReference type="AlphaFoldDB" id="A0A6A6RLR2"/>
<dbReference type="Proteomes" id="UP000799753">
    <property type="component" value="Unassembled WGS sequence"/>
</dbReference>
<keyword evidence="5" id="KW-1185">Reference proteome</keyword>
<dbReference type="GO" id="GO:0001080">
    <property type="term" value="P:nitrogen catabolite activation of transcription from RNA polymerase II promoter"/>
    <property type="evidence" value="ECO:0007669"/>
    <property type="project" value="TreeGrafter"/>
</dbReference>
<keyword evidence="1" id="KW-0539">Nucleus</keyword>
<dbReference type="InterPro" id="IPR007219">
    <property type="entry name" value="XnlR_reg_dom"/>
</dbReference>
<feature type="domain" description="Xylanolytic transcriptional activator regulatory" evidence="3">
    <location>
        <begin position="181"/>
        <end position="254"/>
    </location>
</feature>
<dbReference type="GO" id="GO:0008270">
    <property type="term" value="F:zinc ion binding"/>
    <property type="evidence" value="ECO:0007669"/>
    <property type="project" value="InterPro"/>
</dbReference>
<evidence type="ECO:0000256" key="2">
    <source>
        <dbReference type="SAM" id="MobiDB-lite"/>
    </source>
</evidence>
<evidence type="ECO:0000256" key="1">
    <source>
        <dbReference type="ARBA" id="ARBA00023242"/>
    </source>
</evidence>
<evidence type="ECO:0000313" key="5">
    <source>
        <dbReference type="Proteomes" id="UP000799753"/>
    </source>
</evidence>